<proteinExistence type="predicted"/>
<gene>
    <name evidence="1" type="ordered locus">Nham_1186</name>
</gene>
<evidence type="ECO:0000313" key="1">
    <source>
        <dbReference type="EMBL" id="ABE62022.1"/>
    </source>
</evidence>
<protein>
    <submittedName>
        <fullName evidence="1">Uncharacterized protein</fullName>
    </submittedName>
</protein>
<dbReference type="HOGENOM" id="CLU_2369962_0_0_5"/>
<accession>Q1QP25</accession>
<evidence type="ECO:0000313" key="2">
    <source>
        <dbReference type="Proteomes" id="UP000001953"/>
    </source>
</evidence>
<dbReference type="EMBL" id="CP000319">
    <property type="protein sequence ID" value="ABE62022.1"/>
    <property type="molecule type" value="Genomic_DNA"/>
</dbReference>
<organism evidence="1 2">
    <name type="scientific">Nitrobacter hamburgensis (strain DSM 10229 / NCIMB 13809 / X14)</name>
    <dbReference type="NCBI Taxonomy" id="323097"/>
    <lineage>
        <taxon>Bacteria</taxon>
        <taxon>Pseudomonadati</taxon>
        <taxon>Pseudomonadota</taxon>
        <taxon>Alphaproteobacteria</taxon>
        <taxon>Hyphomicrobiales</taxon>
        <taxon>Nitrobacteraceae</taxon>
        <taxon>Nitrobacter</taxon>
    </lineage>
</organism>
<reference evidence="1 2" key="1">
    <citation type="submission" date="2006-03" db="EMBL/GenBank/DDBJ databases">
        <title>Complete sequence of chromosome of Nitrobacter hamburgensis X14.</title>
        <authorList>
            <consortium name="US DOE Joint Genome Institute"/>
            <person name="Copeland A."/>
            <person name="Lucas S."/>
            <person name="Lapidus A."/>
            <person name="Barry K."/>
            <person name="Detter J.C."/>
            <person name="Glavina del Rio T."/>
            <person name="Hammon N."/>
            <person name="Israni S."/>
            <person name="Dalin E."/>
            <person name="Tice H."/>
            <person name="Pitluck S."/>
            <person name="Chain P."/>
            <person name="Malfatti S."/>
            <person name="Shin M."/>
            <person name="Vergez L."/>
            <person name="Schmutz J."/>
            <person name="Larimer F."/>
            <person name="Land M."/>
            <person name="Hauser L."/>
            <person name="Kyrpides N."/>
            <person name="Ivanova N."/>
            <person name="Ward B."/>
            <person name="Arp D."/>
            <person name="Klotz M."/>
            <person name="Stein L."/>
            <person name="O'Mullan G."/>
            <person name="Starkenburg S."/>
            <person name="Sayavedra L."/>
            <person name="Poret-Peterson A.T."/>
            <person name="Gentry M.E."/>
            <person name="Bruce D."/>
            <person name="Richardson P."/>
        </authorList>
    </citation>
    <scope>NUCLEOTIDE SEQUENCE [LARGE SCALE GENOMIC DNA]</scope>
    <source>
        <strain evidence="2">DSM 10229 / NCIMB 13809 / X14</strain>
    </source>
</reference>
<name>Q1QP25_NITHX</name>
<keyword evidence="2" id="KW-1185">Reference proteome</keyword>
<dbReference type="Proteomes" id="UP000001953">
    <property type="component" value="Chromosome"/>
</dbReference>
<dbReference type="AlphaFoldDB" id="Q1QP25"/>
<sequence length="95" mass="10663">MDVRDVCTSVLNYFCCAARPASGASLKPELPPNWLGFPSPNGEVQMSKDTNKREREKIERHLENIGLRPIDDRPLCIICQNPMPRHQGPVCDACD</sequence>
<dbReference type="KEGG" id="nha:Nham_1186"/>